<feature type="transmembrane region" description="Helical" evidence="1">
    <location>
        <begin position="105"/>
        <end position="125"/>
    </location>
</feature>
<proteinExistence type="predicted"/>
<dbReference type="EMBL" id="PVNS01000002">
    <property type="protein sequence ID" value="PRO66829.1"/>
    <property type="molecule type" value="Genomic_DNA"/>
</dbReference>
<feature type="transmembrane region" description="Helical" evidence="1">
    <location>
        <begin position="51"/>
        <end position="68"/>
    </location>
</feature>
<dbReference type="AlphaFoldDB" id="A0A2P6MKL2"/>
<dbReference type="OrthoDB" id="152213at2"/>
<gene>
    <name evidence="2" type="ORF">C6I21_02590</name>
</gene>
<keyword evidence="1" id="KW-0472">Membrane</keyword>
<feature type="transmembrane region" description="Helical" evidence="1">
    <location>
        <begin position="164"/>
        <end position="186"/>
    </location>
</feature>
<comment type="caution">
    <text evidence="2">The sequence shown here is derived from an EMBL/GenBank/DDBJ whole genome shotgun (WGS) entry which is preliminary data.</text>
</comment>
<keyword evidence="1" id="KW-1133">Transmembrane helix</keyword>
<feature type="transmembrane region" description="Helical" evidence="1">
    <location>
        <begin position="80"/>
        <end position="99"/>
    </location>
</feature>
<feature type="transmembrane region" description="Helical" evidence="1">
    <location>
        <begin position="12"/>
        <end position="31"/>
    </location>
</feature>
<keyword evidence="3" id="KW-1185">Reference proteome</keyword>
<accession>A0A2P6MKL2</accession>
<dbReference type="Pfam" id="PF07187">
    <property type="entry name" value="DUF1405"/>
    <property type="match status" value="1"/>
</dbReference>
<dbReference type="Proteomes" id="UP000243650">
    <property type="component" value="Unassembled WGS sequence"/>
</dbReference>
<name>A0A2P6MKL2_ALKUR</name>
<sequence>MKFWFPYILMNKSFLSALFVINFLGTLYGYYWYESQLMQTPWYFLPFVPDSPTASLFFTIVLGFFLAGKRWPLMEALASVTLIKYGLWAVVMNLAAGAAGTELNYLHWMLIFSHGGMAVQGCLYFPFYRIKTWHLVCTAVWTIHNDIIDYVFNMHPWVSQSLNAYIPQIGYFTFLLSLFSLLLVWVGNKNFHLSHDNGL</sequence>
<evidence type="ECO:0000256" key="1">
    <source>
        <dbReference type="SAM" id="Phobius"/>
    </source>
</evidence>
<reference evidence="2 3" key="1">
    <citation type="submission" date="2018-03" db="EMBL/GenBank/DDBJ databases">
        <title>Bacillus urumqiensis sp. nov., a moderately haloalkaliphilic bacterium isolated from a salt lake.</title>
        <authorList>
            <person name="Zhao B."/>
            <person name="Liao Z."/>
        </authorList>
    </citation>
    <scope>NUCLEOTIDE SEQUENCE [LARGE SCALE GENOMIC DNA]</scope>
    <source>
        <strain evidence="2 3">BZ-SZ-XJ18</strain>
    </source>
</reference>
<keyword evidence="1" id="KW-0812">Transmembrane</keyword>
<dbReference type="PANTHER" id="PTHR40042">
    <property type="entry name" value="HYPOTHETICAL MEMBRANE SPANNING PROTEIN"/>
    <property type="match status" value="1"/>
</dbReference>
<evidence type="ECO:0000313" key="2">
    <source>
        <dbReference type="EMBL" id="PRO66829.1"/>
    </source>
</evidence>
<dbReference type="PANTHER" id="PTHR40042:SF1">
    <property type="entry name" value="DUF1405 DOMAIN-CONTAINING PROTEIN"/>
    <property type="match status" value="1"/>
</dbReference>
<dbReference type="InterPro" id="IPR009845">
    <property type="entry name" value="DUF1405"/>
</dbReference>
<protein>
    <submittedName>
        <fullName evidence="2">DUF1405 domain-containing protein</fullName>
    </submittedName>
</protein>
<evidence type="ECO:0000313" key="3">
    <source>
        <dbReference type="Proteomes" id="UP000243650"/>
    </source>
</evidence>
<organism evidence="2 3">
    <name type="scientific">Alkalicoccus urumqiensis</name>
    <name type="common">Bacillus urumqiensis</name>
    <dbReference type="NCBI Taxonomy" id="1548213"/>
    <lineage>
        <taxon>Bacteria</taxon>
        <taxon>Bacillati</taxon>
        <taxon>Bacillota</taxon>
        <taxon>Bacilli</taxon>
        <taxon>Bacillales</taxon>
        <taxon>Bacillaceae</taxon>
        <taxon>Alkalicoccus</taxon>
    </lineage>
</organism>